<dbReference type="OrthoDB" id="2646147at2"/>
<dbReference type="AlphaFoldDB" id="A0A0V8JCB9"/>
<dbReference type="GO" id="GO:0003700">
    <property type="term" value="F:DNA-binding transcription factor activity"/>
    <property type="evidence" value="ECO:0007669"/>
    <property type="project" value="InterPro"/>
</dbReference>
<name>A0A0V8JCB9_9BACL</name>
<evidence type="ECO:0000313" key="3">
    <source>
        <dbReference type="Proteomes" id="UP000054099"/>
    </source>
</evidence>
<sequence>MNYLLASQPAETVNVTVESSQVWEVLLGISGYTYAQLRHTFELDEQWKTWKNTMSPELLLALKEIHETNLWYGMLLLQNHWSAISIQDFLNALDQESHQTLYEVLLPYHNQKTEGDRKDTVLNYTDKACFTRYAEFFKGHDYLEGYVRLLGEWAIEDILSLMKTVTKEWHDFIRTHPVWEKWMQALRFEEKENQRLNREQPVDEIQRVTGGAEYLPEPSVWHVKLVPHVSYRPWVLSLRTVDTKLLFYPVNEEYLTESGQPSSVLIRGHKALGDELRLKLLLTLVKGQLSLQELSGQFQISKTTLHHQLSILKSAAFVSVEKGVYRANTDTIQRFSGKLNEYLGLKG</sequence>
<organism evidence="2 3">
    <name type="scientific">Fictibacillus enclensis</name>
    <dbReference type="NCBI Taxonomy" id="1017270"/>
    <lineage>
        <taxon>Bacteria</taxon>
        <taxon>Bacillati</taxon>
        <taxon>Bacillota</taxon>
        <taxon>Bacilli</taxon>
        <taxon>Bacillales</taxon>
        <taxon>Fictibacillaceae</taxon>
        <taxon>Fictibacillus</taxon>
    </lineage>
</organism>
<dbReference type="InterPro" id="IPR036390">
    <property type="entry name" value="WH_DNA-bd_sf"/>
</dbReference>
<evidence type="ECO:0000259" key="1">
    <source>
        <dbReference type="PROSITE" id="PS50987"/>
    </source>
</evidence>
<keyword evidence="3" id="KW-1185">Reference proteome</keyword>
<reference evidence="2 3" key="1">
    <citation type="journal article" date="2014" name="Antonie Van Leeuwenhoek">
        <title>Fictibacillus enclensis sp. nov., isolated from marine sediment.</title>
        <authorList>
            <person name="Dastager S.G."/>
            <person name="Mawlankar R."/>
            <person name="Srinivasan K."/>
            <person name="Tang S.K."/>
            <person name="Lee J.C."/>
            <person name="Ramana V.V."/>
            <person name="Shouche Y.S."/>
        </authorList>
    </citation>
    <scope>NUCLEOTIDE SEQUENCE [LARGE SCALE GENOMIC DNA]</scope>
    <source>
        <strain evidence="2 3">NIO-1003</strain>
    </source>
</reference>
<dbReference type="SMART" id="SM00418">
    <property type="entry name" value="HTH_ARSR"/>
    <property type="match status" value="1"/>
</dbReference>
<dbReference type="PROSITE" id="PS50987">
    <property type="entry name" value="HTH_ARSR_2"/>
    <property type="match status" value="1"/>
</dbReference>
<feature type="domain" description="HTH arsR-type" evidence="1">
    <location>
        <begin position="257"/>
        <end position="347"/>
    </location>
</feature>
<gene>
    <name evidence="2" type="ORF">AS030_03275</name>
</gene>
<dbReference type="InterPro" id="IPR001845">
    <property type="entry name" value="HTH_ArsR_DNA-bd_dom"/>
</dbReference>
<dbReference type="Pfam" id="PF01022">
    <property type="entry name" value="HTH_5"/>
    <property type="match status" value="1"/>
</dbReference>
<dbReference type="InterPro" id="IPR036388">
    <property type="entry name" value="WH-like_DNA-bd_sf"/>
</dbReference>
<dbReference type="RefSeq" id="WP_061968356.1">
    <property type="nucleotide sequence ID" value="NZ_FMAV01000001.1"/>
</dbReference>
<dbReference type="Proteomes" id="UP000054099">
    <property type="component" value="Unassembled WGS sequence"/>
</dbReference>
<comment type="caution">
    <text evidence="2">The sequence shown here is derived from an EMBL/GenBank/DDBJ whole genome shotgun (WGS) entry which is preliminary data.</text>
</comment>
<accession>A0A0V8JCB9</accession>
<dbReference type="Gene3D" id="1.10.10.10">
    <property type="entry name" value="Winged helix-like DNA-binding domain superfamily/Winged helix DNA-binding domain"/>
    <property type="match status" value="1"/>
</dbReference>
<protein>
    <submittedName>
        <fullName evidence="2">ArsR family transcriptional regulator</fullName>
    </submittedName>
</protein>
<dbReference type="EMBL" id="LNQN01000001">
    <property type="protein sequence ID" value="KSU84580.1"/>
    <property type="molecule type" value="Genomic_DNA"/>
</dbReference>
<dbReference type="SUPFAM" id="SSF46785">
    <property type="entry name" value="Winged helix' DNA-binding domain"/>
    <property type="match status" value="1"/>
</dbReference>
<evidence type="ECO:0000313" key="2">
    <source>
        <dbReference type="EMBL" id="KSU84580.1"/>
    </source>
</evidence>
<proteinExistence type="predicted"/>